<sequence length="111" mass="12665">MNVNEPLLNSQRYPLQHILIQDIFAANKFAFCLLFAIVITAIGTVWITYQTRALISQKSALTVQKEDLENEYVNLRLEETTLSNNSRIESIAINSLGMNRVKPEQEVVILE</sequence>
<dbReference type="GO" id="GO:0032153">
    <property type="term" value="C:cell division site"/>
    <property type="evidence" value="ECO:0007669"/>
    <property type="project" value="UniProtKB-UniRule"/>
</dbReference>
<evidence type="ECO:0000313" key="12">
    <source>
        <dbReference type="Proteomes" id="UP000295496"/>
    </source>
</evidence>
<keyword evidence="8" id="KW-0997">Cell inner membrane</keyword>
<reference evidence="11 12" key="1">
    <citation type="submission" date="2019-03" db="EMBL/GenBank/DDBJ databases">
        <title>Genomic Encyclopedia of Type Strains, Phase IV (KMG-IV): sequencing the most valuable type-strain genomes for metagenomic binning, comparative biology and taxonomic classification.</title>
        <authorList>
            <person name="Goeker M."/>
        </authorList>
    </citation>
    <scope>NUCLEOTIDE SEQUENCE [LARGE SCALE GENOMIC DNA]</scope>
    <source>
        <strain evidence="11 12">DSM 10053</strain>
    </source>
</reference>
<dbReference type="InterPro" id="IPR011922">
    <property type="entry name" value="Cell_div_FtsL"/>
</dbReference>
<dbReference type="HAMAP" id="MF_00910">
    <property type="entry name" value="FtsL"/>
    <property type="match status" value="1"/>
</dbReference>
<dbReference type="EMBL" id="SMGJ01000003">
    <property type="protein sequence ID" value="TCK69902.1"/>
    <property type="molecule type" value="Genomic_DNA"/>
</dbReference>
<dbReference type="GO" id="GO:0043093">
    <property type="term" value="P:FtsZ-dependent cytokinesis"/>
    <property type="evidence" value="ECO:0007669"/>
    <property type="project" value="UniProtKB-UniRule"/>
</dbReference>
<keyword evidence="5 8" id="KW-1133">Transmembrane helix</keyword>
<dbReference type="AlphaFoldDB" id="A0A4R1KX28"/>
<comment type="function">
    <text evidence="8">Essential cell division protein. May link together the upstream cell division proteins, which are predominantly cytoplasmic, with the downstream cell division proteins, which are predominantly periplasmic.</text>
</comment>
<evidence type="ECO:0000256" key="5">
    <source>
        <dbReference type="ARBA" id="ARBA00022989"/>
    </source>
</evidence>
<evidence type="ECO:0000256" key="4">
    <source>
        <dbReference type="ARBA" id="ARBA00022692"/>
    </source>
</evidence>
<evidence type="ECO:0000256" key="7">
    <source>
        <dbReference type="ARBA" id="ARBA00023306"/>
    </source>
</evidence>
<accession>A0A4R1KX28</accession>
<organism evidence="11 12">
    <name type="scientific">Lonepinella koalarum</name>
    <dbReference type="NCBI Taxonomy" id="53417"/>
    <lineage>
        <taxon>Bacteria</taxon>
        <taxon>Pseudomonadati</taxon>
        <taxon>Pseudomonadota</taxon>
        <taxon>Gammaproteobacteria</taxon>
        <taxon>Pasteurellales</taxon>
        <taxon>Pasteurellaceae</taxon>
        <taxon>Lonepinella</taxon>
    </lineage>
</organism>
<name>A0A4R1KX28_9PAST</name>
<feature type="coiled-coil region" evidence="10">
    <location>
        <begin position="51"/>
        <end position="85"/>
    </location>
</feature>
<dbReference type="RefSeq" id="WP_132301366.1">
    <property type="nucleotide sequence ID" value="NZ_CP170642.1"/>
</dbReference>
<dbReference type="Pfam" id="PF04999">
    <property type="entry name" value="FtsL"/>
    <property type="match status" value="1"/>
</dbReference>
<evidence type="ECO:0000256" key="10">
    <source>
        <dbReference type="SAM" id="Coils"/>
    </source>
</evidence>
<comment type="subcellular location">
    <subcellularLocation>
        <location evidence="8">Cell inner membrane</location>
        <topology evidence="8">Single-pass type II membrane protein</topology>
    </subcellularLocation>
    <subcellularLocation>
        <location evidence="1">Cell membrane</location>
        <topology evidence="1">Single-pass type II membrane protein</topology>
    </subcellularLocation>
    <text evidence="8">Localizes to the division septum where it forms a ring structure.</text>
</comment>
<keyword evidence="2 8" id="KW-1003">Cell membrane</keyword>
<evidence type="ECO:0000256" key="9">
    <source>
        <dbReference type="NCBIfam" id="TIGR02209"/>
    </source>
</evidence>
<comment type="similarity">
    <text evidence="8">Belongs to the FtsL family.</text>
</comment>
<keyword evidence="7 8" id="KW-0131">Cell cycle</keyword>
<keyword evidence="6 8" id="KW-0472">Membrane</keyword>
<evidence type="ECO:0000256" key="2">
    <source>
        <dbReference type="ARBA" id="ARBA00022475"/>
    </source>
</evidence>
<comment type="caution">
    <text evidence="11">The sequence shown here is derived from an EMBL/GenBank/DDBJ whole genome shotgun (WGS) entry which is preliminary data.</text>
</comment>
<gene>
    <name evidence="8" type="primary">ftsL</name>
    <name evidence="11" type="ORF">EV692_1116</name>
</gene>
<evidence type="ECO:0000256" key="6">
    <source>
        <dbReference type="ARBA" id="ARBA00023136"/>
    </source>
</evidence>
<dbReference type="GO" id="GO:0005886">
    <property type="term" value="C:plasma membrane"/>
    <property type="evidence" value="ECO:0007669"/>
    <property type="project" value="UniProtKB-SubCell"/>
</dbReference>
<proteinExistence type="inferred from homology"/>
<evidence type="ECO:0000256" key="3">
    <source>
        <dbReference type="ARBA" id="ARBA00022618"/>
    </source>
</evidence>
<dbReference type="PANTHER" id="PTHR37479">
    <property type="entry name" value="CELL DIVISION PROTEIN FTSL"/>
    <property type="match status" value="1"/>
</dbReference>
<dbReference type="PANTHER" id="PTHR37479:SF1">
    <property type="entry name" value="CELL DIVISION PROTEIN FTSL"/>
    <property type="match status" value="1"/>
</dbReference>
<protein>
    <recommendedName>
        <fullName evidence="8 9">Cell division protein FtsL</fullName>
    </recommendedName>
</protein>
<evidence type="ECO:0000313" key="11">
    <source>
        <dbReference type="EMBL" id="TCK69902.1"/>
    </source>
</evidence>
<feature type="transmembrane region" description="Helical" evidence="8">
    <location>
        <begin position="28"/>
        <end position="49"/>
    </location>
</feature>
<dbReference type="Proteomes" id="UP000295496">
    <property type="component" value="Unassembled WGS sequence"/>
</dbReference>
<evidence type="ECO:0000256" key="8">
    <source>
        <dbReference type="HAMAP-Rule" id="MF_00910"/>
    </source>
</evidence>
<keyword evidence="10" id="KW-0175">Coiled coil</keyword>
<dbReference type="NCBIfam" id="TIGR02209">
    <property type="entry name" value="ftsL_broad"/>
    <property type="match status" value="1"/>
</dbReference>
<dbReference type="OrthoDB" id="5689740at2"/>
<keyword evidence="3 8" id="KW-0132">Cell division</keyword>
<comment type="subunit">
    <text evidence="8">Part of a complex composed of FtsB, FtsL and FtsQ.</text>
</comment>
<keyword evidence="4 8" id="KW-0812">Transmembrane</keyword>
<keyword evidence="12" id="KW-1185">Reference proteome</keyword>
<evidence type="ECO:0000256" key="1">
    <source>
        <dbReference type="ARBA" id="ARBA00004401"/>
    </source>
</evidence>